<keyword evidence="2" id="KW-0732">Signal</keyword>
<feature type="transmembrane region" description="Helical" evidence="1">
    <location>
        <begin position="987"/>
        <end position="1007"/>
    </location>
</feature>
<evidence type="ECO:0008006" key="5">
    <source>
        <dbReference type="Google" id="ProtNLM"/>
    </source>
</evidence>
<accession>A0ABP0JS66</accession>
<organism evidence="3 4">
    <name type="scientific">Durusdinium trenchii</name>
    <dbReference type="NCBI Taxonomy" id="1381693"/>
    <lineage>
        <taxon>Eukaryota</taxon>
        <taxon>Sar</taxon>
        <taxon>Alveolata</taxon>
        <taxon>Dinophyceae</taxon>
        <taxon>Suessiales</taxon>
        <taxon>Symbiodiniaceae</taxon>
        <taxon>Durusdinium</taxon>
    </lineage>
</organism>
<sequence length="1456" mass="155370">MTRLLAVLTALLLGVVSAELRVDSRAKPGHAPRSGNRDDVQDCEAISWADLCERQLTSGECFQLQPGTSPAMRCQLRGPASAHAPLRPAQLRAAAQGVVTTCGTPGELRITGQIQMISLRLEAETMLLEDAQVEAWHEAPDLSIEAGGAFHSKGPLTLTRSTLTVRGTGAMWGGGLAAGDLTLVSSSLRVLNAAAAESGGGFYGEGALRLRQHSKVFMQNVYALKGHGGGFFVVGGANITESGLIHIKNARSARGGGGFLATQRLQLTRHSTVSIQHATAAEFGGGFIALDDVVIDGRSNVTVSDAVAAQGGGFQVEKRLQVTRNSTLNLQNLQAGSGGGFNALGEVQIGGSSTVKLSNCQAVSGDGGGFSAAKELRVSSGSTLLILNATGKSGGGFHADGKVAISNSTLSIQHAAAAGYGGGFVAQHKLMIADMSNLSISDALAQKGGGFYVVGGLQVTSKSTLNLQDVKAGRNGGGFLSHGEVEIGGSSTVKISNSQAISEDGGGFAASKSVNISTGSTLIILNATAGRHGGGVLSKGRVAMHSSTVNIQHATAAGFGGGFLAVDEVVMAEMSDVSIYDAVAAGQGGGFLSFGEVEIGGNSTVKLFSCQAVSGDGGGFVTEKELRVSSGSTLLILNATAGGKFGGGFCTGRKVVISSSTVSIQHAAARGYGGGLYSKGGMALTDESTVAMSDTHAGLDGGGFMVGNGLTIHNALVSMANSTAKRTGTAGRVVGRVLLSSQSNFHINHAEGDGRSSVLVASCLQLHPESNFVLEGIIGGHGLDLQNSGCSSRCRNTTFQVAESAALNATGLLSSGLLSVKACPSEEVRLSSIHLQFWNSSYVVIDHVDIHYRPPVDNLQILDAQENFSIDSLAISCPDCPQGVTFNATEDGTLRALSPENLQCFKTFTVSNGLTPRCDCGDYRITSEHFRNTELVSLKDVFRTCSFCNRHSYFQDGICRPCEIYRAWSDGKHDVCHWLPRERPERVILFTGAAVLVILIFIVFEILQTPLVILDARSDLEDPTDMKAKRIFTISVQGPITSLPKSISRLVYHRVHYRARGTGLQWLDCDPQKSKSKAIKVCSVAPRKLLLQNAHVPFDCASCRGSLHATETCYFFTLLIALVFLLAMLPTIIKVTVMSGNRFEHTIVSAVLYLALPMVVVAVVLHWPVSWLIQRLYRRTPFSEALDDYQKQIHCKPHPGPDATHPRNQGLLVLTLRGLWKHFESFILDRNMHFVVANIVRPLTQSKGVSFVTLWGGREVDYFVSHSWGTSFAHFVHSIRCHALSKEGPTFWMDAAYWICSFANNQWNIAAELADDPMDSAFARALRGGIKGVAMVLDRDVQPLTRVWCLFEFLLSSREQLELVFTTNVGVVGDDRCKSFDIALEVGKKIQCLQVAKCQASSEEDKRKIFEYIINTLGSLEKMDDQIRHLMGEMLEKNLTNAGSAADSLLRRLRRK</sequence>
<name>A0ABP0JS66_9DINO</name>
<evidence type="ECO:0000313" key="3">
    <source>
        <dbReference type="EMBL" id="CAK9017295.1"/>
    </source>
</evidence>
<evidence type="ECO:0000256" key="1">
    <source>
        <dbReference type="SAM" id="Phobius"/>
    </source>
</evidence>
<feature type="transmembrane region" description="Helical" evidence="1">
    <location>
        <begin position="1113"/>
        <end position="1133"/>
    </location>
</feature>
<dbReference type="Proteomes" id="UP001642484">
    <property type="component" value="Unassembled WGS sequence"/>
</dbReference>
<keyword evidence="1" id="KW-0472">Membrane</keyword>
<keyword evidence="4" id="KW-1185">Reference proteome</keyword>
<keyword evidence="1" id="KW-1133">Transmembrane helix</keyword>
<proteinExistence type="predicted"/>
<keyword evidence="1" id="KW-0812">Transmembrane</keyword>
<dbReference type="EMBL" id="CAXAMN010006335">
    <property type="protein sequence ID" value="CAK9017295.1"/>
    <property type="molecule type" value="Genomic_DNA"/>
</dbReference>
<dbReference type="SUPFAM" id="SSF51126">
    <property type="entry name" value="Pectin lyase-like"/>
    <property type="match status" value="1"/>
</dbReference>
<evidence type="ECO:0000313" key="4">
    <source>
        <dbReference type="Proteomes" id="UP001642484"/>
    </source>
</evidence>
<reference evidence="3 4" key="1">
    <citation type="submission" date="2024-02" db="EMBL/GenBank/DDBJ databases">
        <authorList>
            <person name="Chen Y."/>
            <person name="Shah S."/>
            <person name="Dougan E. K."/>
            <person name="Thang M."/>
            <person name="Chan C."/>
        </authorList>
    </citation>
    <scope>NUCLEOTIDE SEQUENCE [LARGE SCALE GENOMIC DNA]</scope>
</reference>
<comment type="caution">
    <text evidence="3">The sequence shown here is derived from an EMBL/GenBank/DDBJ whole genome shotgun (WGS) entry which is preliminary data.</text>
</comment>
<feature type="chain" id="PRO_5045121534" description="Right handed beta helix domain-containing protein" evidence="2">
    <location>
        <begin position="19"/>
        <end position="1456"/>
    </location>
</feature>
<feature type="transmembrane region" description="Helical" evidence="1">
    <location>
        <begin position="1145"/>
        <end position="1169"/>
    </location>
</feature>
<dbReference type="InterPro" id="IPR011050">
    <property type="entry name" value="Pectin_lyase_fold/virulence"/>
</dbReference>
<protein>
    <recommendedName>
        <fullName evidence="5">Right handed beta helix domain-containing protein</fullName>
    </recommendedName>
</protein>
<evidence type="ECO:0000256" key="2">
    <source>
        <dbReference type="SAM" id="SignalP"/>
    </source>
</evidence>
<feature type="signal peptide" evidence="2">
    <location>
        <begin position="1"/>
        <end position="18"/>
    </location>
</feature>
<gene>
    <name evidence="3" type="ORF">CCMP2556_LOCUS12827</name>
</gene>